<dbReference type="Pfam" id="PF07883">
    <property type="entry name" value="Cupin_2"/>
    <property type="match status" value="1"/>
</dbReference>
<evidence type="ECO:0000313" key="2">
    <source>
        <dbReference type="EMBL" id="MDO9713348.1"/>
    </source>
</evidence>
<dbReference type="InterPro" id="IPR013096">
    <property type="entry name" value="Cupin_2"/>
</dbReference>
<sequence>MEFAAKSALAVTCVLIFGGTAQPTGAQTGQSAHTSGIVVTPQEVRWAAAPLSLPKGAEIAVLYGDPAKEGPFAMRLRLPANYSIPAHTHPGHEIATVISGTFLLGQGAQADKEKTQALPAGSLFAYPPGMEHYAFVNEPTVVQISTMYGSLGHYLRQPGRRSPQRVTGWGLGSPGLADAASERLPGGGIPWQVLR</sequence>
<protein>
    <submittedName>
        <fullName evidence="2">Cupin domain-containing protein</fullName>
    </submittedName>
</protein>
<gene>
    <name evidence="2" type="ORF">Q7A36_33780</name>
</gene>
<dbReference type="Gene3D" id="2.60.120.10">
    <property type="entry name" value="Jelly Rolls"/>
    <property type="match status" value="1"/>
</dbReference>
<dbReference type="CDD" id="cd06989">
    <property type="entry name" value="cupin_DRT102"/>
    <property type="match status" value="1"/>
</dbReference>
<dbReference type="Proteomes" id="UP001243009">
    <property type="component" value="Unassembled WGS sequence"/>
</dbReference>
<dbReference type="SUPFAM" id="SSF51182">
    <property type="entry name" value="RmlC-like cupins"/>
    <property type="match status" value="1"/>
</dbReference>
<dbReference type="EMBL" id="JAUTWS010000083">
    <property type="protein sequence ID" value="MDO9713348.1"/>
    <property type="molecule type" value="Genomic_DNA"/>
</dbReference>
<feature type="domain" description="Cupin type-2" evidence="1">
    <location>
        <begin position="76"/>
        <end position="137"/>
    </location>
</feature>
<dbReference type="InterPro" id="IPR014710">
    <property type="entry name" value="RmlC-like_jellyroll"/>
</dbReference>
<evidence type="ECO:0000313" key="3">
    <source>
        <dbReference type="Proteomes" id="UP001243009"/>
    </source>
</evidence>
<dbReference type="InterPro" id="IPR011051">
    <property type="entry name" value="RmlC_Cupin_sf"/>
</dbReference>
<comment type="caution">
    <text evidence="2">The sequence shown here is derived from an EMBL/GenBank/DDBJ whole genome shotgun (WGS) entry which is preliminary data.</text>
</comment>
<reference evidence="2 3" key="1">
    <citation type="submission" date="2023-08" db="EMBL/GenBank/DDBJ databases">
        <title>The draft genome sequence of Paracraurococcus sp. LOR1-02.</title>
        <authorList>
            <person name="Kingkaew E."/>
            <person name="Tanasupawat S."/>
        </authorList>
    </citation>
    <scope>NUCLEOTIDE SEQUENCE [LARGE SCALE GENOMIC DNA]</scope>
    <source>
        <strain evidence="2 3">LOR1-02</strain>
    </source>
</reference>
<proteinExistence type="predicted"/>
<evidence type="ECO:0000259" key="1">
    <source>
        <dbReference type="Pfam" id="PF07883"/>
    </source>
</evidence>
<keyword evidence="3" id="KW-1185">Reference proteome</keyword>
<accession>A0ABT9EBK5</accession>
<name>A0ABT9EBK5_9PROT</name>
<dbReference type="RefSeq" id="WP_305108207.1">
    <property type="nucleotide sequence ID" value="NZ_JAUTWS010000083.1"/>
</dbReference>
<organism evidence="2 3">
    <name type="scientific">Paracraurococcus lichenis</name>
    <dbReference type="NCBI Taxonomy" id="3064888"/>
    <lineage>
        <taxon>Bacteria</taxon>
        <taxon>Pseudomonadati</taxon>
        <taxon>Pseudomonadota</taxon>
        <taxon>Alphaproteobacteria</taxon>
        <taxon>Acetobacterales</taxon>
        <taxon>Roseomonadaceae</taxon>
        <taxon>Paracraurococcus</taxon>
    </lineage>
</organism>